<accession>A0A445MKW5</accession>
<proteinExistence type="predicted"/>
<keyword evidence="1" id="KW-0175">Coiled coil</keyword>
<evidence type="ECO:0000313" key="2">
    <source>
        <dbReference type="EMBL" id="RZR74922.1"/>
    </source>
</evidence>
<protein>
    <submittedName>
        <fullName evidence="2">Uncharacterized protein</fullName>
    </submittedName>
</protein>
<dbReference type="EMBL" id="KV876460">
    <property type="protein sequence ID" value="RZR74922.1"/>
    <property type="molecule type" value="Genomic_DNA"/>
</dbReference>
<evidence type="ECO:0000256" key="1">
    <source>
        <dbReference type="SAM" id="Coils"/>
    </source>
</evidence>
<dbReference type="AlphaFoldDB" id="A0A445MKW5"/>
<dbReference type="Proteomes" id="UP000290560">
    <property type="component" value="Unassembled WGS sequence"/>
</dbReference>
<name>A0A445MKW5_ENSVE</name>
<gene>
    <name evidence="2" type="ORF">BHM03_00046264</name>
</gene>
<sequence length="193" mass="21640">MNSMSPYQGSVRITLFCVALKVAIEQPTDASGSTARTSIDKGKGTMELKEVPKRGYTMRELCKVKDRAGADKYFASIMIWLKCIIGENPLGPLSEEYLRGALHPTLAKQVYECSSEEFMNRADKLAVWGLHFVSALIDRVHDAGQMVRNQHEKILALRAVNKELKASVDQELATIAERQVKELEAEIERMLLN</sequence>
<organism evidence="2">
    <name type="scientific">Ensete ventricosum</name>
    <name type="common">Abyssinian banana</name>
    <name type="synonym">Musa ensete</name>
    <dbReference type="NCBI Taxonomy" id="4639"/>
    <lineage>
        <taxon>Eukaryota</taxon>
        <taxon>Viridiplantae</taxon>
        <taxon>Streptophyta</taxon>
        <taxon>Embryophyta</taxon>
        <taxon>Tracheophyta</taxon>
        <taxon>Spermatophyta</taxon>
        <taxon>Magnoliopsida</taxon>
        <taxon>Liliopsida</taxon>
        <taxon>Zingiberales</taxon>
        <taxon>Musaceae</taxon>
        <taxon>Ensete</taxon>
    </lineage>
</organism>
<reference evidence="2" key="1">
    <citation type="journal article" date="2018" name="Data Brief">
        <title>Genome sequence data from 17 accessions of Ensete ventricosum, a staple food crop for millions in Ethiopia.</title>
        <authorList>
            <person name="Yemataw Z."/>
            <person name="Muzemil S."/>
            <person name="Ambachew D."/>
            <person name="Tripathi L."/>
            <person name="Tesfaye K."/>
            <person name="Chala A."/>
            <person name="Farbos A."/>
            <person name="O'Neill P."/>
            <person name="Moore K."/>
            <person name="Grant M."/>
            <person name="Studholme D.J."/>
        </authorList>
    </citation>
    <scope>NUCLEOTIDE SEQUENCE [LARGE SCALE GENOMIC DNA]</scope>
    <source>
        <tissue evidence="2">Leaf</tissue>
    </source>
</reference>
<feature type="coiled-coil region" evidence="1">
    <location>
        <begin position="166"/>
        <end position="193"/>
    </location>
</feature>